<accession>A0A2P2P8H6</accession>
<name>A0A2P2P8H6_RHIMU</name>
<dbReference type="EMBL" id="GGEC01070513">
    <property type="protein sequence ID" value="MBX50997.1"/>
    <property type="molecule type" value="Transcribed_RNA"/>
</dbReference>
<reference evidence="1" key="1">
    <citation type="submission" date="2018-02" db="EMBL/GenBank/DDBJ databases">
        <title>Rhizophora mucronata_Transcriptome.</title>
        <authorList>
            <person name="Meera S.P."/>
            <person name="Sreeshan A."/>
            <person name="Augustine A."/>
        </authorList>
    </citation>
    <scope>NUCLEOTIDE SEQUENCE</scope>
    <source>
        <tissue evidence="1">Leaf</tissue>
    </source>
</reference>
<sequence length="28" mass="3321">MKLQIAATGEREMYFVKRISLIQTHDLQ</sequence>
<evidence type="ECO:0000313" key="1">
    <source>
        <dbReference type="EMBL" id="MBX50997.1"/>
    </source>
</evidence>
<proteinExistence type="predicted"/>
<protein>
    <submittedName>
        <fullName evidence="1">Uncharacterized protein</fullName>
    </submittedName>
</protein>
<dbReference type="AlphaFoldDB" id="A0A2P2P8H6"/>
<organism evidence="1">
    <name type="scientific">Rhizophora mucronata</name>
    <name type="common">Asiatic mangrove</name>
    <dbReference type="NCBI Taxonomy" id="61149"/>
    <lineage>
        <taxon>Eukaryota</taxon>
        <taxon>Viridiplantae</taxon>
        <taxon>Streptophyta</taxon>
        <taxon>Embryophyta</taxon>
        <taxon>Tracheophyta</taxon>
        <taxon>Spermatophyta</taxon>
        <taxon>Magnoliopsida</taxon>
        <taxon>eudicotyledons</taxon>
        <taxon>Gunneridae</taxon>
        <taxon>Pentapetalae</taxon>
        <taxon>rosids</taxon>
        <taxon>fabids</taxon>
        <taxon>Malpighiales</taxon>
        <taxon>Rhizophoraceae</taxon>
        <taxon>Rhizophora</taxon>
    </lineage>
</organism>